<proteinExistence type="predicted"/>
<evidence type="ECO:0000313" key="2">
    <source>
        <dbReference type="EMBL" id="ADG88900.1"/>
    </source>
</evidence>
<name>D6Y325_THEBD</name>
<accession>D6Y325</accession>
<dbReference type="EMBL" id="CP001874">
    <property type="protein sequence ID" value="ADG88900.1"/>
    <property type="molecule type" value="Genomic_DNA"/>
</dbReference>
<dbReference type="KEGG" id="tbi:Tbis_2189"/>
<dbReference type="HOGENOM" id="CLU_2884453_0_0_11"/>
<feature type="compositionally biased region" description="Basic and acidic residues" evidence="1">
    <location>
        <begin position="31"/>
        <end position="40"/>
    </location>
</feature>
<organism evidence="2 3">
    <name type="scientific">Thermobispora bispora (strain ATCC 19993 / DSM 43833 / CBS 139.67 / JCM 10125 / KCTC 9307 / NBRC 14880 / R51)</name>
    <dbReference type="NCBI Taxonomy" id="469371"/>
    <lineage>
        <taxon>Bacteria</taxon>
        <taxon>Bacillati</taxon>
        <taxon>Actinomycetota</taxon>
        <taxon>Actinomycetes</taxon>
        <taxon>Streptosporangiales</taxon>
        <taxon>Streptosporangiaceae</taxon>
        <taxon>Thermobispora</taxon>
    </lineage>
</organism>
<evidence type="ECO:0000256" key="1">
    <source>
        <dbReference type="SAM" id="MobiDB-lite"/>
    </source>
</evidence>
<protein>
    <submittedName>
        <fullName evidence="2">Uncharacterized protein</fullName>
    </submittedName>
</protein>
<dbReference type="Proteomes" id="UP000006640">
    <property type="component" value="Chromosome"/>
</dbReference>
<keyword evidence="3" id="KW-1185">Reference proteome</keyword>
<gene>
    <name evidence="2" type="ordered locus">Tbis_2189</name>
</gene>
<reference evidence="2 3" key="1">
    <citation type="submission" date="2010-01" db="EMBL/GenBank/DDBJ databases">
        <title>The complete genome of Thermobispora bispora DSM 43833.</title>
        <authorList>
            <consortium name="US DOE Joint Genome Institute (JGI-PGF)"/>
            <person name="Lucas S."/>
            <person name="Copeland A."/>
            <person name="Lapidus A."/>
            <person name="Glavina del Rio T."/>
            <person name="Dalin E."/>
            <person name="Tice H."/>
            <person name="Bruce D."/>
            <person name="Goodwin L."/>
            <person name="Pitluck S."/>
            <person name="Kyrpides N."/>
            <person name="Mavromatis K."/>
            <person name="Ivanova N."/>
            <person name="Mikhailova N."/>
            <person name="Chertkov O."/>
            <person name="Brettin T."/>
            <person name="Detter J.C."/>
            <person name="Han C."/>
            <person name="Larimer F."/>
            <person name="Land M."/>
            <person name="Hauser L."/>
            <person name="Markowitz V."/>
            <person name="Cheng J.-F."/>
            <person name="Hugenholtz P."/>
            <person name="Woyke T."/>
            <person name="Wu D."/>
            <person name="Jando M."/>
            <person name="Schneider S."/>
            <person name="Klenk H.-P."/>
            <person name="Eisen J.A."/>
        </authorList>
    </citation>
    <scope>NUCLEOTIDE SEQUENCE [LARGE SCALE GENOMIC DNA]</scope>
    <source>
        <strain evidence="3">ATCC 19993 / DSM 43833 / CBS 139.67 / JCM 10125 / KCTC 9307 / NBRC 14880 / R51</strain>
    </source>
</reference>
<sequence>MGWKKGASGGRQSCPGCSGSGSIKTQVQRVIPKDQTADQKKDQIVTETVWVDCKRCGGTGDSN</sequence>
<feature type="region of interest" description="Disordered" evidence="1">
    <location>
        <begin position="1"/>
        <end position="40"/>
    </location>
</feature>
<dbReference type="STRING" id="469371.Tbis_2189"/>
<dbReference type="AlphaFoldDB" id="D6Y325"/>
<evidence type="ECO:0000313" key="3">
    <source>
        <dbReference type="Proteomes" id="UP000006640"/>
    </source>
</evidence>